<dbReference type="NCBIfam" id="TIGR00450">
    <property type="entry name" value="mnmE_trmE_thdF"/>
    <property type="match status" value="1"/>
</dbReference>
<keyword evidence="4 10" id="KW-0479">Metal-binding</keyword>
<feature type="binding site" evidence="10">
    <location>
        <position position="23"/>
    </location>
    <ligand>
        <name>(6S)-5-formyl-5,6,7,8-tetrahydrofolate</name>
        <dbReference type="ChEBI" id="CHEBI:57457"/>
    </ligand>
</feature>
<sequence length="449" mass="47809">MILGDTVVAIATAPGVGAVSLIRVSGPDAVSLCAKAVRCKGGLEAQPERYAALAKVLDAEGNIIDEVLATVFRNPRSFTGEDVVELACHGGVLVTRRVLERLLDCGCRSADPGEFSRRAFENGKLDLTQAEAIMDLISAQTDMAMRAAHEQLQGKLGDQSEQLRETLIGVVAHVEAFIDFPDEDIDPDTGASLFRRIDSVQEGIKKMLATAEQGRILREGVRTVICGEPNVGKSSLLNALLGYERAIVSDIEGTTRDTVEEVINVQGIPVRLIDTAGVRDSSDVIEKAGIVRTEKQIEMADLILEVVDGSKAGKRLLTEEQIGGRHHLLVVNKADLGEDDVWSGSGGVRISCSQEHGLDALGKAIGDELMLNESAWGGHAVAINARHQSCLKRAAESLSIAKTALEVGEGAEFAAVDLRDALDAIGEIAGRVDTEEILGEIFGTFCIGK</sequence>
<dbReference type="PROSITE" id="PS51709">
    <property type="entry name" value="G_TRME"/>
    <property type="match status" value="1"/>
</dbReference>
<evidence type="ECO:0000256" key="8">
    <source>
        <dbReference type="ARBA" id="ARBA00022958"/>
    </source>
</evidence>
<feature type="binding site" evidence="10">
    <location>
        <begin position="332"/>
        <end position="335"/>
    </location>
    <ligand>
        <name>GTP</name>
        <dbReference type="ChEBI" id="CHEBI:37565"/>
    </ligand>
</feature>
<comment type="function">
    <text evidence="10">Exhibits a very high intrinsic GTPase hydrolysis rate. Involved in the addition of a carboxymethylaminomethyl (cmnm) group at the wobble position (U34) of certain tRNAs, forming tRNA-cmnm(5)s(2)U34.</text>
</comment>
<feature type="binding site" evidence="10">
    <location>
        <position position="124"/>
    </location>
    <ligand>
        <name>(6S)-5-formyl-5,6,7,8-tetrahydrofolate</name>
        <dbReference type="ChEBI" id="CHEBI:57457"/>
    </ligand>
</feature>
<dbReference type="NCBIfam" id="NF003661">
    <property type="entry name" value="PRK05291.1-3"/>
    <property type="match status" value="1"/>
</dbReference>
<evidence type="ECO:0000256" key="11">
    <source>
        <dbReference type="RuleBase" id="RU003313"/>
    </source>
</evidence>
<dbReference type="InParanoid" id="A0A1M6M830"/>
<dbReference type="GO" id="GO:0003924">
    <property type="term" value="F:GTPase activity"/>
    <property type="evidence" value="ECO:0007669"/>
    <property type="project" value="UniProtKB-UniRule"/>
</dbReference>
<evidence type="ECO:0000256" key="5">
    <source>
        <dbReference type="ARBA" id="ARBA00022741"/>
    </source>
</evidence>
<dbReference type="GO" id="GO:0005525">
    <property type="term" value="F:GTP binding"/>
    <property type="evidence" value="ECO:0007669"/>
    <property type="project" value="UniProtKB-UniRule"/>
</dbReference>
<dbReference type="GO" id="GO:0030488">
    <property type="term" value="P:tRNA methylation"/>
    <property type="evidence" value="ECO:0007669"/>
    <property type="project" value="TreeGrafter"/>
</dbReference>
<dbReference type="InterPro" id="IPR004520">
    <property type="entry name" value="GTPase_MnmE"/>
</dbReference>
<name>A0A1M6M830_9BACT</name>
<evidence type="ECO:0000256" key="4">
    <source>
        <dbReference type="ARBA" id="ARBA00022723"/>
    </source>
</evidence>
<dbReference type="FunFam" id="3.40.50.300:FF:001376">
    <property type="entry name" value="tRNA modification GTPase MnmE"/>
    <property type="match status" value="1"/>
</dbReference>
<dbReference type="NCBIfam" id="TIGR00231">
    <property type="entry name" value="small_GTP"/>
    <property type="match status" value="1"/>
</dbReference>
<keyword evidence="3 10" id="KW-0819">tRNA processing</keyword>
<feature type="binding site" evidence="10">
    <location>
        <position position="230"/>
    </location>
    <ligand>
        <name>K(+)</name>
        <dbReference type="ChEBI" id="CHEBI:29103"/>
    </ligand>
</feature>
<dbReference type="CDD" id="cd04164">
    <property type="entry name" value="trmE"/>
    <property type="match status" value="1"/>
</dbReference>
<dbReference type="CDD" id="cd14858">
    <property type="entry name" value="TrmE_N"/>
    <property type="match status" value="1"/>
</dbReference>
<feature type="binding site" evidence="10">
    <location>
        <position position="255"/>
    </location>
    <ligand>
        <name>Mg(2+)</name>
        <dbReference type="ChEBI" id="CHEBI:18420"/>
    </ligand>
</feature>
<dbReference type="EMBL" id="FQYR01000004">
    <property type="protein sequence ID" value="SHJ79627.1"/>
    <property type="molecule type" value="Genomic_DNA"/>
</dbReference>
<dbReference type="GO" id="GO:0046872">
    <property type="term" value="F:metal ion binding"/>
    <property type="evidence" value="ECO:0007669"/>
    <property type="project" value="UniProtKB-KW"/>
</dbReference>
<evidence type="ECO:0000313" key="13">
    <source>
        <dbReference type="EMBL" id="SHJ79627.1"/>
    </source>
</evidence>
<dbReference type="Proteomes" id="UP000184510">
    <property type="component" value="Unassembled WGS sequence"/>
</dbReference>
<dbReference type="InterPro" id="IPR006073">
    <property type="entry name" value="GTP-bd"/>
</dbReference>
<dbReference type="GO" id="GO:0005829">
    <property type="term" value="C:cytosol"/>
    <property type="evidence" value="ECO:0007669"/>
    <property type="project" value="TreeGrafter"/>
</dbReference>
<feature type="binding site" evidence="10">
    <location>
        <begin position="230"/>
        <end position="235"/>
    </location>
    <ligand>
        <name>GTP</name>
        <dbReference type="ChEBI" id="CHEBI:37565"/>
    </ligand>
</feature>
<dbReference type="Pfam" id="PF01926">
    <property type="entry name" value="MMR_HSR1"/>
    <property type="match status" value="1"/>
</dbReference>
<dbReference type="SUPFAM" id="SSF116878">
    <property type="entry name" value="TrmE connector domain"/>
    <property type="match status" value="1"/>
</dbReference>
<evidence type="ECO:0000259" key="12">
    <source>
        <dbReference type="PROSITE" id="PS51709"/>
    </source>
</evidence>
<comment type="cofactor">
    <cofactor evidence="10">
        <name>K(+)</name>
        <dbReference type="ChEBI" id="CHEBI:29103"/>
    </cofactor>
    <text evidence="10">Binds 1 potassium ion per subunit.</text>
</comment>
<dbReference type="InterPro" id="IPR027368">
    <property type="entry name" value="MnmE_dom2"/>
</dbReference>
<feature type="binding site" evidence="10">
    <location>
        <begin position="274"/>
        <end position="277"/>
    </location>
    <ligand>
        <name>GTP</name>
        <dbReference type="ChEBI" id="CHEBI:37565"/>
    </ligand>
</feature>
<dbReference type="InterPro" id="IPR031168">
    <property type="entry name" value="G_TrmE"/>
</dbReference>
<dbReference type="PANTHER" id="PTHR42714">
    <property type="entry name" value="TRNA MODIFICATION GTPASE GTPBP3"/>
    <property type="match status" value="1"/>
</dbReference>
<feature type="binding site" evidence="10">
    <location>
        <position position="254"/>
    </location>
    <ligand>
        <name>K(+)</name>
        <dbReference type="ChEBI" id="CHEBI:29103"/>
    </ligand>
</feature>
<evidence type="ECO:0000256" key="6">
    <source>
        <dbReference type="ARBA" id="ARBA00022801"/>
    </source>
</evidence>
<dbReference type="InterPro" id="IPR025867">
    <property type="entry name" value="MnmE_helical"/>
</dbReference>
<dbReference type="OrthoDB" id="9805918at2"/>
<feature type="binding site" evidence="10">
    <location>
        <position position="85"/>
    </location>
    <ligand>
        <name>(6S)-5-formyl-5,6,7,8-tetrahydrofolate</name>
        <dbReference type="ChEBI" id="CHEBI:57457"/>
    </ligand>
</feature>
<gene>
    <name evidence="10" type="primary">mnmE</name>
    <name evidence="10" type="synonym">trmE</name>
    <name evidence="13" type="ORF">SAMN02745181_2641</name>
</gene>
<dbReference type="Gene3D" id="1.20.120.430">
    <property type="entry name" value="tRNA modification GTPase MnmE domain 2"/>
    <property type="match status" value="1"/>
</dbReference>
<evidence type="ECO:0000256" key="3">
    <source>
        <dbReference type="ARBA" id="ARBA00022694"/>
    </source>
</evidence>
<dbReference type="GO" id="GO:0002098">
    <property type="term" value="P:tRNA wobble uridine modification"/>
    <property type="evidence" value="ECO:0007669"/>
    <property type="project" value="TreeGrafter"/>
</dbReference>
<keyword evidence="7 10" id="KW-0460">Magnesium</keyword>
<keyword evidence="6 10" id="KW-0378">Hydrolase</keyword>
<evidence type="ECO:0000256" key="7">
    <source>
        <dbReference type="ARBA" id="ARBA00022842"/>
    </source>
</evidence>
<dbReference type="InterPro" id="IPR027417">
    <property type="entry name" value="P-loop_NTPase"/>
</dbReference>
<reference evidence="13 14" key="1">
    <citation type="submission" date="2016-11" db="EMBL/GenBank/DDBJ databases">
        <authorList>
            <person name="Jaros S."/>
            <person name="Januszkiewicz K."/>
            <person name="Wedrychowicz H."/>
        </authorList>
    </citation>
    <scope>NUCLEOTIDE SEQUENCE [LARGE SCALE GENOMIC DNA]</scope>
    <source>
        <strain evidence="13 14">DSM 18772</strain>
    </source>
</reference>
<keyword evidence="5 10" id="KW-0547">Nucleotide-binding</keyword>
<feature type="domain" description="TrmE-type G" evidence="12">
    <location>
        <begin position="220"/>
        <end position="370"/>
    </location>
</feature>
<dbReference type="STRING" id="1123071.SAMN02745181_2641"/>
<comment type="subcellular location">
    <subcellularLocation>
        <location evidence="10">Cytoplasm</location>
    </subcellularLocation>
</comment>
<dbReference type="AlphaFoldDB" id="A0A1M6M830"/>
<organism evidence="13 14">
    <name type="scientific">Rubritalea squalenifaciens DSM 18772</name>
    <dbReference type="NCBI Taxonomy" id="1123071"/>
    <lineage>
        <taxon>Bacteria</taxon>
        <taxon>Pseudomonadati</taxon>
        <taxon>Verrucomicrobiota</taxon>
        <taxon>Verrucomicrobiia</taxon>
        <taxon>Verrucomicrobiales</taxon>
        <taxon>Rubritaleaceae</taxon>
        <taxon>Rubritalea</taxon>
    </lineage>
</organism>
<dbReference type="HAMAP" id="MF_00379">
    <property type="entry name" value="GTPase_MnmE"/>
    <property type="match status" value="1"/>
</dbReference>
<evidence type="ECO:0000313" key="14">
    <source>
        <dbReference type="Proteomes" id="UP000184510"/>
    </source>
</evidence>
<protein>
    <recommendedName>
        <fullName evidence="10">tRNA modification GTPase MnmE</fullName>
        <ecNumber evidence="10">3.6.-.-</ecNumber>
    </recommendedName>
</protein>
<feature type="binding site" evidence="10">
    <location>
        <position position="449"/>
    </location>
    <ligand>
        <name>(6S)-5-formyl-5,6,7,8-tetrahydrofolate</name>
        <dbReference type="ChEBI" id="CHEBI:57457"/>
    </ligand>
</feature>
<dbReference type="PANTHER" id="PTHR42714:SF2">
    <property type="entry name" value="TRNA MODIFICATION GTPASE GTPBP3, MITOCHONDRIAL"/>
    <property type="match status" value="1"/>
</dbReference>
<feature type="binding site" evidence="10">
    <location>
        <begin position="249"/>
        <end position="255"/>
    </location>
    <ligand>
        <name>GTP</name>
        <dbReference type="ChEBI" id="CHEBI:37565"/>
    </ligand>
</feature>
<feature type="binding site" evidence="10">
    <location>
        <position position="251"/>
    </location>
    <ligand>
        <name>K(+)</name>
        <dbReference type="ChEBI" id="CHEBI:29103"/>
    </ligand>
</feature>
<feature type="binding site" evidence="10">
    <location>
        <position position="234"/>
    </location>
    <ligand>
        <name>Mg(2+)</name>
        <dbReference type="ChEBI" id="CHEBI:18420"/>
    </ligand>
</feature>
<dbReference type="InterPro" id="IPR005225">
    <property type="entry name" value="Small_GTP-bd"/>
</dbReference>
<evidence type="ECO:0000256" key="10">
    <source>
        <dbReference type="HAMAP-Rule" id="MF_00379"/>
    </source>
</evidence>
<dbReference type="RefSeq" id="WP_143184208.1">
    <property type="nucleotide sequence ID" value="NZ_FQYR01000004.1"/>
</dbReference>
<proteinExistence type="inferred from homology"/>
<keyword evidence="14" id="KW-1185">Reference proteome</keyword>
<evidence type="ECO:0000256" key="1">
    <source>
        <dbReference type="ARBA" id="ARBA00011043"/>
    </source>
</evidence>
<evidence type="ECO:0000256" key="9">
    <source>
        <dbReference type="ARBA" id="ARBA00023134"/>
    </source>
</evidence>
<dbReference type="InterPro" id="IPR018948">
    <property type="entry name" value="GTP-bd_TrmE_N"/>
</dbReference>
<dbReference type="Pfam" id="PF10396">
    <property type="entry name" value="TrmE_N"/>
    <property type="match status" value="1"/>
</dbReference>
<comment type="similarity">
    <text evidence="1 10 11">Belongs to the TRAFAC class TrmE-Era-EngA-EngB-Septin-like GTPase superfamily. TrmE GTPase family.</text>
</comment>
<keyword evidence="2 10" id="KW-0963">Cytoplasm</keyword>
<feature type="binding site" evidence="10">
    <location>
        <position position="249"/>
    </location>
    <ligand>
        <name>K(+)</name>
        <dbReference type="ChEBI" id="CHEBI:29103"/>
    </ligand>
</feature>
<dbReference type="Pfam" id="PF12631">
    <property type="entry name" value="MnmE_helical"/>
    <property type="match status" value="1"/>
</dbReference>
<dbReference type="EC" id="3.6.-.-" evidence="10"/>
<keyword evidence="9 10" id="KW-0342">GTP-binding</keyword>
<dbReference type="InterPro" id="IPR027266">
    <property type="entry name" value="TrmE/GcvT-like"/>
</dbReference>
<comment type="subunit">
    <text evidence="10">Homodimer. Heterotetramer of two MnmE and two MnmG subunits.</text>
</comment>
<comment type="caution">
    <text evidence="10">Lacks conserved residue(s) required for the propagation of feature annotation.</text>
</comment>
<evidence type="ECO:0000256" key="2">
    <source>
        <dbReference type="ARBA" id="ARBA00022490"/>
    </source>
</evidence>
<dbReference type="FunCoup" id="A0A1M6M830">
    <property type="interactions" value="531"/>
</dbReference>
<dbReference type="Gene3D" id="3.40.50.300">
    <property type="entry name" value="P-loop containing nucleotide triphosphate hydrolases"/>
    <property type="match status" value="1"/>
</dbReference>
<dbReference type="Gene3D" id="3.30.1360.120">
    <property type="entry name" value="Probable tRNA modification gtpase trme, domain 1"/>
    <property type="match status" value="1"/>
</dbReference>
<dbReference type="SUPFAM" id="SSF52540">
    <property type="entry name" value="P-loop containing nucleoside triphosphate hydrolases"/>
    <property type="match status" value="1"/>
</dbReference>
<keyword evidence="8 10" id="KW-0630">Potassium</keyword>
<accession>A0A1M6M830</accession>